<dbReference type="RefSeq" id="WP_160878038.1">
    <property type="nucleotide sequence ID" value="NZ_WUEK01000006.1"/>
</dbReference>
<dbReference type="GO" id="GO:0000155">
    <property type="term" value="F:phosphorelay sensor kinase activity"/>
    <property type="evidence" value="ECO:0007669"/>
    <property type="project" value="InterPro"/>
</dbReference>
<evidence type="ECO:0000259" key="4">
    <source>
        <dbReference type="SMART" id="SM00388"/>
    </source>
</evidence>
<comment type="caution">
    <text evidence="5">The sequence shown here is derived from an EMBL/GenBank/DDBJ whole genome shotgun (WGS) entry which is preliminary data.</text>
</comment>
<evidence type="ECO:0000256" key="1">
    <source>
        <dbReference type="ARBA" id="ARBA00000085"/>
    </source>
</evidence>
<reference evidence="5 6" key="1">
    <citation type="submission" date="2019-12" db="EMBL/GenBank/DDBJ databases">
        <authorList>
            <person name="Kun Z."/>
        </authorList>
    </citation>
    <scope>NUCLEOTIDE SEQUENCE [LARGE SCALE GENOMIC DNA]</scope>
    <source>
        <strain evidence="5 6">YIM 123512</strain>
    </source>
</reference>
<accession>A0A6L7F2U7</accession>
<dbReference type="Gene3D" id="1.10.287.130">
    <property type="match status" value="1"/>
</dbReference>
<dbReference type="InterPro" id="IPR003661">
    <property type="entry name" value="HisK_dim/P_dom"/>
</dbReference>
<organism evidence="5 6">
    <name type="scientific">Nocardioides flavescens</name>
    <dbReference type="NCBI Taxonomy" id="2691959"/>
    <lineage>
        <taxon>Bacteria</taxon>
        <taxon>Bacillati</taxon>
        <taxon>Actinomycetota</taxon>
        <taxon>Actinomycetes</taxon>
        <taxon>Propionibacteriales</taxon>
        <taxon>Nocardioidaceae</taxon>
        <taxon>Nocardioides</taxon>
    </lineage>
</organism>
<evidence type="ECO:0000313" key="6">
    <source>
        <dbReference type="Proteomes" id="UP000473325"/>
    </source>
</evidence>
<comment type="catalytic activity">
    <reaction evidence="1">
        <text>ATP + protein L-histidine = ADP + protein N-phospho-L-histidine.</text>
        <dbReference type="EC" id="2.7.13.3"/>
    </reaction>
</comment>
<name>A0A6L7F2U7_9ACTN</name>
<keyword evidence="6" id="KW-1185">Reference proteome</keyword>
<dbReference type="CDD" id="cd00082">
    <property type="entry name" value="HisKA"/>
    <property type="match status" value="1"/>
</dbReference>
<proteinExistence type="predicted"/>
<dbReference type="Proteomes" id="UP000473325">
    <property type="component" value="Unassembled WGS sequence"/>
</dbReference>
<comment type="subcellular location">
    <subcellularLocation>
        <location evidence="2">Cell membrane</location>
    </subcellularLocation>
</comment>
<dbReference type="EC" id="2.7.13.3" evidence="3"/>
<dbReference type="InterPro" id="IPR036097">
    <property type="entry name" value="HisK_dim/P_sf"/>
</dbReference>
<protein>
    <recommendedName>
        <fullName evidence="3">histidine kinase</fullName>
        <ecNumber evidence="3">2.7.13.3</ecNumber>
    </recommendedName>
</protein>
<evidence type="ECO:0000256" key="2">
    <source>
        <dbReference type="ARBA" id="ARBA00004236"/>
    </source>
</evidence>
<dbReference type="EMBL" id="WUEK01000006">
    <property type="protein sequence ID" value="MXG90104.1"/>
    <property type="molecule type" value="Genomic_DNA"/>
</dbReference>
<dbReference type="Pfam" id="PF00512">
    <property type="entry name" value="HisKA"/>
    <property type="match status" value="1"/>
</dbReference>
<gene>
    <name evidence="5" type="ORF">GRQ65_11120</name>
</gene>
<dbReference type="SUPFAM" id="SSF47384">
    <property type="entry name" value="Homodimeric domain of signal transducing histidine kinase"/>
    <property type="match status" value="1"/>
</dbReference>
<evidence type="ECO:0000256" key="3">
    <source>
        <dbReference type="ARBA" id="ARBA00012438"/>
    </source>
</evidence>
<dbReference type="GO" id="GO:0005886">
    <property type="term" value="C:plasma membrane"/>
    <property type="evidence" value="ECO:0007669"/>
    <property type="project" value="UniProtKB-SubCell"/>
</dbReference>
<dbReference type="AlphaFoldDB" id="A0A6L7F2U7"/>
<feature type="domain" description="Signal transduction histidine kinase dimerisation/phosphoacceptor" evidence="4">
    <location>
        <begin position="18"/>
        <end position="85"/>
    </location>
</feature>
<dbReference type="SMART" id="SM00388">
    <property type="entry name" value="HisKA"/>
    <property type="match status" value="1"/>
</dbReference>
<sequence>MEGLGLPLGAQGTALRPLPVSLADAINHEFRTPLASLLGHLEIVRDHAGDLPPEVQFCLDAMERAGERLSDLVTTAADIAEASEHAALSEVRAS</sequence>
<evidence type="ECO:0000313" key="5">
    <source>
        <dbReference type="EMBL" id="MXG90104.1"/>
    </source>
</evidence>